<keyword evidence="2" id="KW-1185">Reference proteome</keyword>
<gene>
    <name evidence="1" type="ORF">PUR29_36990</name>
</gene>
<organism evidence="1 2">
    <name type="scientific">Methylobacterium ajmalii</name>
    <dbReference type="NCBI Taxonomy" id="2738439"/>
    <lineage>
        <taxon>Bacteria</taxon>
        <taxon>Pseudomonadati</taxon>
        <taxon>Pseudomonadota</taxon>
        <taxon>Alphaproteobacteria</taxon>
        <taxon>Hyphomicrobiales</taxon>
        <taxon>Methylobacteriaceae</taxon>
        <taxon>Methylobacterium</taxon>
    </lineage>
</organism>
<dbReference type="EMBL" id="JAQYXP010000013">
    <property type="protein sequence ID" value="MEN3239037.1"/>
    <property type="molecule type" value="Genomic_DNA"/>
</dbReference>
<protein>
    <submittedName>
        <fullName evidence="1">Gene transfer agent family protein</fullName>
    </submittedName>
</protein>
<reference evidence="1 2" key="1">
    <citation type="journal article" date="2023" name="PLoS ONE">
        <title>Complete genome assembly of Hawai'i environmental nontuberculous mycobacteria reveals unexpected co-isolation with methylobacteria.</title>
        <authorList>
            <person name="Hendrix J."/>
            <person name="Epperson L.E."/>
            <person name="Tong E.I."/>
            <person name="Chan Y.L."/>
            <person name="Hasan N.A."/>
            <person name="Dawrs S.N."/>
            <person name="Norton G.J."/>
            <person name="Virdi R."/>
            <person name="Crooks J.L."/>
            <person name="Chan E.D."/>
            <person name="Honda J.R."/>
            <person name="Strong M."/>
        </authorList>
    </citation>
    <scope>NUCLEOTIDE SEQUENCE [LARGE SCALE GENOMIC DNA]</scope>
    <source>
        <strain evidence="1 2">NJH_HI04-1</strain>
    </source>
</reference>
<accession>A0ABV0A7J8</accession>
<dbReference type="InterPro" id="IPR021791">
    <property type="entry name" value="Phage_TAC_11"/>
</dbReference>
<name>A0ABV0A7J8_9HYPH</name>
<comment type="caution">
    <text evidence="1">The sequence shown here is derived from an EMBL/GenBank/DDBJ whole genome shotgun (WGS) entry which is preliminary data.</text>
</comment>
<dbReference type="Pfam" id="PF11836">
    <property type="entry name" value="Phage_TAC_11"/>
    <property type="match status" value="1"/>
</dbReference>
<evidence type="ECO:0000313" key="1">
    <source>
        <dbReference type="EMBL" id="MEN3239037.1"/>
    </source>
</evidence>
<proteinExistence type="predicted"/>
<sequence>MTLRTFFGDAEHDFALTAPLIAELEAVTGVGIGGLARRLEAREFRLDDITHTIRLALVGGGTDPETAARLVANYVPARPLIAAHLLAVEIMHGLWFGTAGEGPADPDAAATLSALAGGVA</sequence>
<dbReference type="RefSeq" id="WP_346013982.1">
    <property type="nucleotide sequence ID" value="NZ_JAQYXP010000013.1"/>
</dbReference>
<evidence type="ECO:0000313" key="2">
    <source>
        <dbReference type="Proteomes" id="UP001407347"/>
    </source>
</evidence>
<dbReference type="Proteomes" id="UP001407347">
    <property type="component" value="Unassembled WGS sequence"/>
</dbReference>